<dbReference type="InterPro" id="IPR010982">
    <property type="entry name" value="Lambda_DNA-bd_dom_sf"/>
</dbReference>
<evidence type="ECO:0000313" key="6">
    <source>
        <dbReference type="EMBL" id="MXN20410.1"/>
    </source>
</evidence>
<dbReference type="Pfam" id="PF00532">
    <property type="entry name" value="Peripla_BP_1"/>
    <property type="match status" value="1"/>
</dbReference>
<reference evidence="6 7" key="1">
    <citation type="submission" date="2019-12" db="EMBL/GenBank/DDBJ databases">
        <authorList>
            <person name="Li M."/>
        </authorList>
    </citation>
    <scope>NUCLEOTIDE SEQUENCE [LARGE SCALE GENOMIC DNA]</scope>
    <source>
        <strain evidence="6 7">GBMRC 2024</strain>
    </source>
</reference>
<dbReference type="InterPro" id="IPR000843">
    <property type="entry name" value="HTH_LacI"/>
</dbReference>
<dbReference type="CDD" id="cd01575">
    <property type="entry name" value="PBP1_GntR"/>
    <property type="match status" value="1"/>
</dbReference>
<dbReference type="Proteomes" id="UP000477911">
    <property type="component" value="Unassembled WGS sequence"/>
</dbReference>
<dbReference type="Gene3D" id="1.10.260.40">
    <property type="entry name" value="lambda repressor-like DNA-binding domains"/>
    <property type="match status" value="1"/>
</dbReference>
<evidence type="ECO:0000256" key="1">
    <source>
        <dbReference type="ARBA" id="ARBA00023015"/>
    </source>
</evidence>
<dbReference type="EMBL" id="WUMU01000027">
    <property type="protein sequence ID" value="MXN20410.1"/>
    <property type="molecule type" value="Genomic_DNA"/>
</dbReference>
<evidence type="ECO:0000313" key="7">
    <source>
        <dbReference type="Proteomes" id="UP000477911"/>
    </source>
</evidence>
<evidence type="ECO:0000259" key="5">
    <source>
        <dbReference type="PROSITE" id="PS50932"/>
    </source>
</evidence>
<dbReference type="GO" id="GO:0003700">
    <property type="term" value="F:DNA-binding transcription factor activity"/>
    <property type="evidence" value="ECO:0007669"/>
    <property type="project" value="TreeGrafter"/>
</dbReference>
<accession>A0A6L7GAU8</accession>
<evidence type="ECO:0000256" key="4">
    <source>
        <dbReference type="SAM" id="MobiDB-lite"/>
    </source>
</evidence>
<evidence type="ECO:0000256" key="2">
    <source>
        <dbReference type="ARBA" id="ARBA00023125"/>
    </source>
</evidence>
<proteinExistence type="predicted"/>
<dbReference type="Pfam" id="PF00356">
    <property type="entry name" value="LacI"/>
    <property type="match status" value="1"/>
</dbReference>
<dbReference type="SUPFAM" id="SSF47413">
    <property type="entry name" value="lambda repressor-like DNA-binding domains"/>
    <property type="match status" value="1"/>
</dbReference>
<dbReference type="SUPFAM" id="SSF53822">
    <property type="entry name" value="Periplasmic binding protein-like I"/>
    <property type="match status" value="1"/>
</dbReference>
<feature type="region of interest" description="Disordered" evidence="4">
    <location>
        <begin position="1"/>
        <end position="53"/>
    </location>
</feature>
<dbReference type="SMART" id="SM00354">
    <property type="entry name" value="HTH_LACI"/>
    <property type="match status" value="1"/>
</dbReference>
<protein>
    <submittedName>
        <fullName evidence="6">LacI family DNA-binding transcriptional regulator</fullName>
    </submittedName>
</protein>
<gene>
    <name evidence="6" type="ORF">GR170_21450</name>
</gene>
<comment type="caution">
    <text evidence="6">The sequence shown here is derived from an EMBL/GenBank/DDBJ whole genome shotgun (WGS) entry which is preliminary data.</text>
</comment>
<name>A0A6L7GAU8_9RHOB</name>
<dbReference type="PANTHER" id="PTHR30146:SF33">
    <property type="entry name" value="TRANSCRIPTIONAL REGULATOR"/>
    <property type="match status" value="1"/>
</dbReference>
<feature type="compositionally biased region" description="Polar residues" evidence="4">
    <location>
        <begin position="1"/>
        <end position="10"/>
    </location>
</feature>
<sequence>MGAVSASTAGLLTRKRAAPWEGRLQSRGPPGYDPVKTTGCAPVNKPPSRPLTLRDVSEASGVSEMTVSRVLRNRGDVSEATRQKVLQAAKRMGYVPNKIAGALASQRVNLVAVIIPSMSNMVFPEVMTGISRVLETSPLQPVVGITDYQPEKEEKVLYEMLSWRPSGIIIAGLEHSDASRAMLQASGIPVVEIMDTDGEPIDSAVGISHRRAGREMAKAIMRAGYRNIGFLGTRLGLDHRARKRFEGFTQALARNGLEIADSEFYTKGSALGKGRELTQAILARRPDLDCLYYSNDIVGAGGLLWAMEQGYDIPGHLGLAGFNDVELLKGLPRRLATMDSCRDEIGRRAAEIILERVENAEAPSHGKVELTPKIDFGDTLRMN</sequence>
<dbReference type="AlphaFoldDB" id="A0A6L7GAU8"/>
<dbReference type="GO" id="GO:0000976">
    <property type="term" value="F:transcription cis-regulatory region binding"/>
    <property type="evidence" value="ECO:0007669"/>
    <property type="project" value="TreeGrafter"/>
</dbReference>
<organism evidence="6 7">
    <name type="scientific">Pseudooceanicola albus</name>
    <dbReference type="NCBI Taxonomy" id="2692189"/>
    <lineage>
        <taxon>Bacteria</taxon>
        <taxon>Pseudomonadati</taxon>
        <taxon>Pseudomonadota</taxon>
        <taxon>Alphaproteobacteria</taxon>
        <taxon>Rhodobacterales</taxon>
        <taxon>Paracoccaceae</taxon>
        <taxon>Pseudooceanicola</taxon>
    </lineage>
</organism>
<dbReference type="PANTHER" id="PTHR30146">
    <property type="entry name" value="LACI-RELATED TRANSCRIPTIONAL REPRESSOR"/>
    <property type="match status" value="1"/>
</dbReference>
<dbReference type="InterPro" id="IPR028082">
    <property type="entry name" value="Peripla_BP_I"/>
</dbReference>
<keyword evidence="2 6" id="KW-0238">DNA-binding</keyword>
<keyword evidence="7" id="KW-1185">Reference proteome</keyword>
<dbReference type="Gene3D" id="3.40.50.2300">
    <property type="match status" value="2"/>
</dbReference>
<keyword evidence="3" id="KW-0804">Transcription</keyword>
<evidence type="ECO:0000256" key="3">
    <source>
        <dbReference type="ARBA" id="ARBA00023163"/>
    </source>
</evidence>
<dbReference type="PROSITE" id="PS50932">
    <property type="entry name" value="HTH_LACI_2"/>
    <property type="match status" value="1"/>
</dbReference>
<keyword evidence="1" id="KW-0805">Transcription regulation</keyword>
<dbReference type="InterPro" id="IPR001761">
    <property type="entry name" value="Peripla_BP/Lac1_sug-bd_dom"/>
</dbReference>
<dbReference type="CDD" id="cd01392">
    <property type="entry name" value="HTH_LacI"/>
    <property type="match status" value="1"/>
</dbReference>
<feature type="domain" description="HTH lacI-type" evidence="5">
    <location>
        <begin position="51"/>
        <end position="105"/>
    </location>
</feature>